<comment type="caution">
    <text evidence="1">The sequence shown here is derived from an EMBL/GenBank/DDBJ whole genome shotgun (WGS) entry which is preliminary data.</text>
</comment>
<evidence type="ECO:0000313" key="2">
    <source>
        <dbReference type="Proteomes" id="UP000814033"/>
    </source>
</evidence>
<accession>A0ACB8S0N4</accession>
<protein>
    <submittedName>
        <fullName evidence="1">NAD(P)-binding protein</fullName>
    </submittedName>
</protein>
<sequence>MSTSLSSSQFPRAEIASDAFIKAENPTANLRTVVLDLNPLTSVKAAAAKQTVNAIKTENLTANLRTLVLDLDSLASVKAAAVTYGIIYLLRIQVLINNAAVKVSKALTLTEDVECQFHANFLAHYLFTNLILGRIKAAASADFFTRIVNVSSSSHAFGPVRFEDYNFSDGSYHHLSAYGQSKTANILFTVELAKRYAKDGILLFSLHPGAIWTPGVLGVKEELIALGAIDEDGNPKPGSEEFKSLSSGVATHIVAAFDLSIKDQSGAYLVNCQVRNDLVSQHAVDPENAAKLWALAEKLVGQTFA</sequence>
<proteinExistence type="predicted"/>
<reference evidence="1" key="1">
    <citation type="submission" date="2021-02" db="EMBL/GenBank/DDBJ databases">
        <authorList>
            <consortium name="DOE Joint Genome Institute"/>
            <person name="Ahrendt S."/>
            <person name="Looney B.P."/>
            <person name="Miyauchi S."/>
            <person name="Morin E."/>
            <person name="Drula E."/>
            <person name="Courty P.E."/>
            <person name="Chicoki N."/>
            <person name="Fauchery L."/>
            <person name="Kohler A."/>
            <person name="Kuo A."/>
            <person name="Labutti K."/>
            <person name="Pangilinan J."/>
            <person name="Lipzen A."/>
            <person name="Riley R."/>
            <person name="Andreopoulos W."/>
            <person name="He G."/>
            <person name="Johnson J."/>
            <person name="Barry K.W."/>
            <person name="Grigoriev I.V."/>
            <person name="Nagy L."/>
            <person name="Hibbett D."/>
            <person name="Henrissat B."/>
            <person name="Matheny P.B."/>
            <person name="Labbe J."/>
            <person name="Martin F."/>
        </authorList>
    </citation>
    <scope>NUCLEOTIDE SEQUENCE</scope>
    <source>
        <strain evidence="1">FP105234-sp</strain>
    </source>
</reference>
<dbReference type="Proteomes" id="UP000814033">
    <property type="component" value="Unassembled WGS sequence"/>
</dbReference>
<organism evidence="1 2">
    <name type="scientific">Auriscalpium vulgare</name>
    <dbReference type="NCBI Taxonomy" id="40419"/>
    <lineage>
        <taxon>Eukaryota</taxon>
        <taxon>Fungi</taxon>
        <taxon>Dikarya</taxon>
        <taxon>Basidiomycota</taxon>
        <taxon>Agaricomycotina</taxon>
        <taxon>Agaricomycetes</taxon>
        <taxon>Russulales</taxon>
        <taxon>Auriscalpiaceae</taxon>
        <taxon>Auriscalpium</taxon>
    </lineage>
</organism>
<dbReference type="EMBL" id="MU275874">
    <property type="protein sequence ID" value="KAI0049358.1"/>
    <property type="molecule type" value="Genomic_DNA"/>
</dbReference>
<evidence type="ECO:0000313" key="1">
    <source>
        <dbReference type="EMBL" id="KAI0049358.1"/>
    </source>
</evidence>
<keyword evidence="2" id="KW-1185">Reference proteome</keyword>
<reference evidence="1" key="2">
    <citation type="journal article" date="2022" name="New Phytol.">
        <title>Evolutionary transition to the ectomycorrhizal habit in the genomes of a hyperdiverse lineage of mushroom-forming fungi.</title>
        <authorList>
            <person name="Looney B."/>
            <person name="Miyauchi S."/>
            <person name="Morin E."/>
            <person name="Drula E."/>
            <person name="Courty P.E."/>
            <person name="Kohler A."/>
            <person name="Kuo A."/>
            <person name="LaButti K."/>
            <person name="Pangilinan J."/>
            <person name="Lipzen A."/>
            <person name="Riley R."/>
            <person name="Andreopoulos W."/>
            <person name="He G."/>
            <person name="Johnson J."/>
            <person name="Nolan M."/>
            <person name="Tritt A."/>
            <person name="Barry K.W."/>
            <person name="Grigoriev I.V."/>
            <person name="Nagy L.G."/>
            <person name="Hibbett D."/>
            <person name="Henrissat B."/>
            <person name="Matheny P.B."/>
            <person name="Labbe J."/>
            <person name="Martin F.M."/>
        </authorList>
    </citation>
    <scope>NUCLEOTIDE SEQUENCE</scope>
    <source>
        <strain evidence="1">FP105234-sp</strain>
    </source>
</reference>
<gene>
    <name evidence="1" type="ORF">FA95DRAFT_1604480</name>
</gene>
<name>A0ACB8S0N4_9AGAM</name>